<comment type="caution">
    <text evidence="2">The sequence shown here is derived from an EMBL/GenBank/DDBJ whole genome shotgun (WGS) entry which is preliminary data.</text>
</comment>
<protein>
    <submittedName>
        <fullName evidence="2">DUF2871 domain-containing protein</fullName>
    </submittedName>
</protein>
<proteinExistence type="predicted"/>
<organism evidence="2 3">
    <name type="scientific">Holdemanella hominis</name>
    <dbReference type="NCBI Taxonomy" id="2764327"/>
    <lineage>
        <taxon>Bacteria</taxon>
        <taxon>Bacillati</taxon>
        <taxon>Bacillota</taxon>
        <taxon>Erysipelotrichia</taxon>
        <taxon>Erysipelotrichales</taxon>
        <taxon>Erysipelotrichaceae</taxon>
        <taxon>Holdemanella</taxon>
    </lineage>
</organism>
<feature type="transmembrane region" description="Helical" evidence="1">
    <location>
        <begin position="42"/>
        <end position="64"/>
    </location>
</feature>
<accession>A0ABR7KKL4</accession>
<reference evidence="2 3" key="1">
    <citation type="submission" date="2020-08" db="EMBL/GenBank/DDBJ databases">
        <authorList>
            <person name="Liu C."/>
            <person name="Sun Q."/>
        </authorList>
    </citation>
    <scope>NUCLEOTIDE SEQUENCE [LARGE SCALE GENOMIC DNA]</scope>
    <source>
        <strain evidence="2 3">L34</strain>
    </source>
</reference>
<keyword evidence="3" id="KW-1185">Reference proteome</keyword>
<sequence length="128" mass="14204">MKRYINYSIIYAVLALVGGVFYREFTKMNGYTAWTSLSVVHTHYFILGMMFFLILGLVSFNVNFKSNRAVLFYNVGLNLTAIMLVVRGIVQVLDLNIVSAVISGIAGIGHIILGVSLILILLDIKKSV</sequence>
<keyword evidence="1" id="KW-0812">Transmembrane</keyword>
<feature type="transmembrane region" description="Helical" evidence="1">
    <location>
        <begin position="71"/>
        <end position="90"/>
    </location>
</feature>
<feature type="transmembrane region" description="Helical" evidence="1">
    <location>
        <begin position="5"/>
        <end position="22"/>
    </location>
</feature>
<evidence type="ECO:0000313" key="2">
    <source>
        <dbReference type="EMBL" id="MBC6013280.1"/>
    </source>
</evidence>
<dbReference type="EMBL" id="JACRWH010000075">
    <property type="protein sequence ID" value="MBC6013280.1"/>
    <property type="molecule type" value="Genomic_DNA"/>
</dbReference>
<dbReference type="Pfam" id="PF11070">
    <property type="entry name" value="DUF2871"/>
    <property type="match status" value="1"/>
</dbReference>
<evidence type="ECO:0000313" key="3">
    <source>
        <dbReference type="Proteomes" id="UP000649075"/>
    </source>
</evidence>
<dbReference type="Proteomes" id="UP000649075">
    <property type="component" value="Unassembled WGS sequence"/>
</dbReference>
<gene>
    <name evidence="2" type="ORF">H8911_11355</name>
</gene>
<dbReference type="RefSeq" id="WP_186999734.1">
    <property type="nucleotide sequence ID" value="NZ_JACRWH010000075.1"/>
</dbReference>
<keyword evidence="1" id="KW-0472">Membrane</keyword>
<keyword evidence="1" id="KW-1133">Transmembrane helix</keyword>
<dbReference type="InterPro" id="IPR021299">
    <property type="entry name" value="DUF2871"/>
</dbReference>
<name>A0ABR7KKL4_9FIRM</name>
<evidence type="ECO:0000256" key="1">
    <source>
        <dbReference type="SAM" id="Phobius"/>
    </source>
</evidence>
<feature type="transmembrane region" description="Helical" evidence="1">
    <location>
        <begin position="96"/>
        <end position="122"/>
    </location>
</feature>